<dbReference type="Pfam" id="PF16363">
    <property type="entry name" value="GDP_Man_Dehyd"/>
    <property type="match status" value="1"/>
</dbReference>
<dbReference type="EMBL" id="BARS01020826">
    <property type="protein sequence ID" value="GAG11765.1"/>
    <property type="molecule type" value="Genomic_DNA"/>
</dbReference>
<evidence type="ECO:0000259" key="1">
    <source>
        <dbReference type="Pfam" id="PF16363"/>
    </source>
</evidence>
<sequence>MGKTMLITGGAGFIGSNFVRYWYEKYPKDKIIVLDNLTYAGNSDNIPLSIRKDEKRFEFWYGNVCNGELV</sequence>
<dbReference type="InterPro" id="IPR016040">
    <property type="entry name" value="NAD(P)-bd_dom"/>
</dbReference>
<feature type="domain" description="NAD(P)-binding" evidence="1">
    <location>
        <begin position="6"/>
        <end position="69"/>
    </location>
</feature>
<feature type="non-terminal residue" evidence="2">
    <location>
        <position position="70"/>
    </location>
</feature>
<comment type="caution">
    <text evidence="2">The sequence shown here is derived from an EMBL/GenBank/DDBJ whole genome shotgun (WGS) entry which is preliminary data.</text>
</comment>
<protein>
    <recommendedName>
        <fullName evidence="1">NAD(P)-binding domain-containing protein</fullName>
    </recommendedName>
</protein>
<gene>
    <name evidence="2" type="ORF">S01H1_33532</name>
</gene>
<name>X0V104_9ZZZZ</name>
<dbReference type="PANTHER" id="PTHR43000">
    <property type="entry name" value="DTDP-D-GLUCOSE 4,6-DEHYDRATASE-RELATED"/>
    <property type="match status" value="1"/>
</dbReference>
<dbReference type="Gene3D" id="3.40.50.720">
    <property type="entry name" value="NAD(P)-binding Rossmann-like Domain"/>
    <property type="match status" value="1"/>
</dbReference>
<dbReference type="SUPFAM" id="SSF51735">
    <property type="entry name" value="NAD(P)-binding Rossmann-fold domains"/>
    <property type="match status" value="1"/>
</dbReference>
<dbReference type="InterPro" id="IPR036291">
    <property type="entry name" value="NAD(P)-bd_dom_sf"/>
</dbReference>
<proteinExistence type="predicted"/>
<accession>X0V104</accession>
<organism evidence="2">
    <name type="scientific">marine sediment metagenome</name>
    <dbReference type="NCBI Taxonomy" id="412755"/>
    <lineage>
        <taxon>unclassified sequences</taxon>
        <taxon>metagenomes</taxon>
        <taxon>ecological metagenomes</taxon>
    </lineage>
</organism>
<reference evidence="2" key="1">
    <citation type="journal article" date="2014" name="Front. Microbiol.">
        <title>High frequency of phylogenetically diverse reductive dehalogenase-homologous genes in deep subseafloor sedimentary metagenomes.</title>
        <authorList>
            <person name="Kawai M."/>
            <person name="Futagami T."/>
            <person name="Toyoda A."/>
            <person name="Takaki Y."/>
            <person name="Nishi S."/>
            <person name="Hori S."/>
            <person name="Arai W."/>
            <person name="Tsubouchi T."/>
            <person name="Morono Y."/>
            <person name="Uchiyama I."/>
            <person name="Ito T."/>
            <person name="Fujiyama A."/>
            <person name="Inagaki F."/>
            <person name="Takami H."/>
        </authorList>
    </citation>
    <scope>NUCLEOTIDE SEQUENCE</scope>
    <source>
        <strain evidence="2">Expedition CK06-06</strain>
    </source>
</reference>
<evidence type="ECO:0000313" key="2">
    <source>
        <dbReference type="EMBL" id="GAG11765.1"/>
    </source>
</evidence>
<dbReference type="AlphaFoldDB" id="X0V104"/>